<feature type="compositionally biased region" description="Basic and acidic residues" evidence="2">
    <location>
        <begin position="558"/>
        <end position="576"/>
    </location>
</feature>
<feature type="compositionally biased region" description="Polar residues" evidence="2">
    <location>
        <begin position="98"/>
        <end position="111"/>
    </location>
</feature>
<feature type="compositionally biased region" description="Low complexity" evidence="2">
    <location>
        <begin position="679"/>
        <end position="689"/>
    </location>
</feature>
<evidence type="ECO:0000256" key="2">
    <source>
        <dbReference type="SAM" id="MobiDB-lite"/>
    </source>
</evidence>
<sequence length="1204" mass="132319">MAESSVSLSPRVENNQNIFDIIQKENVTAKENDAPEVDTSNKPATVVENKLSNAARDPKSFRNLPGQQCHFSTKDENKPDESMDEDTSSPEKGEVTPQRHSSTENQSSTGCSEPKTESPVTPDMGKRKRTHHDYRRLSSSGYVDDTEGKEKFRPTSCSESELSPTPPKVMPLKIKLPRADSLVNGVPGDPVSETCSIKTSESSPHDENTTAPREKSHKKKHHKEHKSHKHKHKAKEKRHHHHKHHKEKRERNSEESPGGSTVAATAPVVTPGVAESLQVSGSTETVVDKISNAFDLIEPKVKLDKTPSKKIVKTDPNVISQTPVIVKTGHKDSHKVKTSQTDIKKSTEGSEKAAGKMPSLTHKEGKSGNGQSKSHGEPSGKITQSSGKGTDHSLNSSHTSANKTSHTVKRSNSTESAKKANNTEVSKSSDLAKKLTIREEKGAKSTETLKVASKGETISSSSDCKSKSHTSSSKSGKLFTGDKMIAKSSPSKSNSSSHSNSSHHSVNKEKKKEKSKTDSAHQRDKTAGSGSKPEKHQPVDSSVVKEKDASSHQLQTVKIEKDKTKTVPLTSKKDSNAVKVSQNKDQSHKVNKDGGHGIKKDDGQGVSKDGQHRVNKDSEHRVKKVGDKDLTKSQSRDGSQMEEKVALKRPLDKTVKGSDSSPHKIRKVEHTTPEKSHKSGSSSSVTSSTKKPDKTKHSGGAKSEKDHSLSKGGSAISSDSKKDHHQKTPKSNNKDSGGLQRTASKMQLDAIRASYQAKLLELSDSKIASQPDTFRDVDIVIKKSDLSSKYKYGHLMHVEVHTNGGAKVIHCYQEELDCLTAEQSEEFAQEFFTEAYGEEPYGTAKYVMAIVHRAASYLPDLLEHFAFLYPQLVVKAGILGKSDIETTTMESFVEKVRQSYSYGTFRSGSLLQLSLVGTVTEEAGDYFPDFLDMLEHNPFLRKSMPWGDLSVVHGLPRNRSNDGPILWARPGEQMVPSADMPKSPFKRKRGMNELKNLALLPRVSEPRETLIEDRTMCHADHVGHGFDRATTAAVGVLKAVHCGQKPAGDRITKDVICFEAANFAQVTEMMQLDLHEPPMSQCVSWVEDAKLNLMRREGIKYARIQLRDNDIYFIPRNVIHQFRTVTAVTSIAWHLRLKSYYPPESEHEDDNSDANKSESETKEKTTTGDNSATCDVKAEKGVKDSVGSSSGDSNSVTEVKMETT</sequence>
<dbReference type="OMA" id="RTMCHAD"/>
<comment type="similarity">
    <text evidence="1">Belongs to the round spermatid basic protein 1 family.</text>
</comment>
<dbReference type="InterPro" id="IPR026306">
    <property type="entry name" value="RSBN1/Dpy-2/CEP530"/>
</dbReference>
<feature type="compositionally biased region" description="Basic and acidic residues" evidence="2">
    <location>
        <begin position="506"/>
        <end position="550"/>
    </location>
</feature>
<evidence type="ECO:0000313" key="3">
    <source>
        <dbReference type="Proteomes" id="UP000085678"/>
    </source>
</evidence>
<evidence type="ECO:0000256" key="1">
    <source>
        <dbReference type="ARBA" id="ARBA00010560"/>
    </source>
</evidence>
<dbReference type="STRING" id="7574.A0A1S3K1N8"/>
<dbReference type="GeneID" id="106177831"/>
<protein>
    <submittedName>
        <fullName evidence="4">Microtubule-associated protein futsch isoform X1</fullName>
    </submittedName>
</protein>
<feature type="compositionally biased region" description="Polar residues" evidence="2">
    <location>
        <begin position="729"/>
        <end position="741"/>
    </location>
</feature>
<dbReference type="PANTHER" id="PTHR13354">
    <property type="entry name" value="ROUND SPERMATID BASIC PROTEIN 1"/>
    <property type="match status" value="1"/>
</dbReference>
<feature type="compositionally biased region" description="Polar residues" evidence="2">
    <location>
        <begin position="193"/>
        <end position="202"/>
    </location>
</feature>
<reference evidence="4" key="1">
    <citation type="submission" date="2025-08" db="UniProtKB">
        <authorList>
            <consortium name="RefSeq"/>
        </authorList>
    </citation>
    <scope>IDENTIFICATION</scope>
    <source>
        <tissue evidence="4">Gonads</tissue>
    </source>
</reference>
<feature type="compositionally biased region" description="Basic and acidic residues" evidence="2">
    <location>
        <begin position="72"/>
        <end position="81"/>
    </location>
</feature>
<feature type="compositionally biased region" description="Polar residues" evidence="2">
    <location>
        <begin position="381"/>
        <end position="429"/>
    </location>
</feature>
<feature type="compositionally biased region" description="Basic and acidic residues" evidence="2">
    <location>
        <begin position="342"/>
        <end position="354"/>
    </location>
</feature>
<feature type="compositionally biased region" description="Basic and acidic residues" evidence="2">
    <location>
        <begin position="203"/>
        <end position="214"/>
    </location>
</feature>
<feature type="compositionally biased region" description="Basic and acidic residues" evidence="2">
    <location>
        <begin position="690"/>
        <end position="709"/>
    </location>
</feature>
<feature type="compositionally biased region" description="Basic and acidic residues" evidence="2">
    <location>
        <begin position="430"/>
        <end position="444"/>
    </location>
</feature>
<dbReference type="InParanoid" id="A0A1S3K1N8"/>
<evidence type="ECO:0000313" key="4">
    <source>
        <dbReference type="RefSeq" id="XP_013416186.1"/>
    </source>
</evidence>
<dbReference type="RefSeq" id="XP_013416186.1">
    <property type="nucleotide sequence ID" value="XM_013560732.1"/>
</dbReference>
<accession>A0A1S3K1N8</accession>
<feature type="compositionally biased region" description="Low complexity" evidence="2">
    <location>
        <begin position="459"/>
        <end position="477"/>
    </location>
</feature>
<feature type="compositionally biased region" description="Basic and acidic residues" evidence="2">
    <location>
        <begin position="1153"/>
        <end position="1166"/>
    </location>
</feature>
<feature type="compositionally biased region" description="Basic residues" evidence="2">
    <location>
        <begin position="215"/>
        <end position="248"/>
    </location>
</feature>
<proteinExistence type="inferred from homology"/>
<feature type="compositionally biased region" description="Low complexity" evidence="2">
    <location>
        <begin position="487"/>
        <end position="504"/>
    </location>
</feature>
<feature type="region of interest" description="Disordered" evidence="2">
    <location>
        <begin position="1142"/>
        <end position="1204"/>
    </location>
</feature>
<organism evidence="3 4">
    <name type="scientific">Lingula anatina</name>
    <name type="common">Brachiopod</name>
    <name type="synonym">Lingula unguis</name>
    <dbReference type="NCBI Taxonomy" id="7574"/>
    <lineage>
        <taxon>Eukaryota</taxon>
        <taxon>Metazoa</taxon>
        <taxon>Spiralia</taxon>
        <taxon>Lophotrochozoa</taxon>
        <taxon>Brachiopoda</taxon>
        <taxon>Linguliformea</taxon>
        <taxon>Lingulata</taxon>
        <taxon>Lingulida</taxon>
        <taxon>Linguloidea</taxon>
        <taxon>Lingulidae</taxon>
        <taxon>Lingula</taxon>
    </lineage>
</organism>
<keyword evidence="3" id="KW-1185">Reference proteome</keyword>
<feature type="compositionally biased region" description="Basic and acidic residues" evidence="2">
    <location>
        <begin position="668"/>
        <end position="677"/>
    </location>
</feature>
<dbReference type="KEGG" id="lak:106177831"/>
<feature type="compositionally biased region" description="Low complexity" evidence="2">
    <location>
        <begin position="1184"/>
        <end position="1196"/>
    </location>
</feature>
<feature type="compositionally biased region" description="Basic and acidic residues" evidence="2">
    <location>
        <begin position="585"/>
        <end position="656"/>
    </location>
</feature>
<feature type="region of interest" description="Disordered" evidence="2">
    <location>
        <begin position="322"/>
        <end position="741"/>
    </location>
</feature>
<name>A0A1S3K1N8_LINAN</name>
<dbReference type="Proteomes" id="UP000085678">
    <property type="component" value="Unplaced"/>
</dbReference>
<dbReference type="PANTHER" id="PTHR13354:SF11">
    <property type="entry name" value="LYSINE-SPECIFIC DEMETHYLASE 9"/>
    <property type="match status" value="1"/>
</dbReference>
<dbReference type="GO" id="GO:0005634">
    <property type="term" value="C:nucleus"/>
    <property type="evidence" value="ECO:0007669"/>
    <property type="project" value="InterPro"/>
</dbReference>
<dbReference type="OrthoDB" id="6020087at2759"/>
<feature type="compositionally biased region" description="Low complexity" evidence="2">
    <location>
        <begin position="255"/>
        <end position="271"/>
    </location>
</feature>
<dbReference type="AlphaFoldDB" id="A0A1S3K1N8"/>
<gene>
    <name evidence="4" type="primary">LOC106177831</name>
</gene>
<feature type="region of interest" description="Disordered" evidence="2">
    <location>
        <begin position="26"/>
        <end position="271"/>
    </location>
</feature>